<feature type="region of interest" description="Disordered" evidence="1">
    <location>
        <begin position="16"/>
        <end position="35"/>
    </location>
</feature>
<dbReference type="SUPFAM" id="SSF56281">
    <property type="entry name" value="Metallo-hydrolase/oxidoreductase"/>
    <property type="match status" value="1"/>
</dbReference>
<sequence length="252" mass="28355">MKLTFLGTGTSMGVPVAGGFGRETPTGDSRDERYRTSAWVKTPECSILIDTGPEFRLQTLRAGIRNIDLLLLTHEHTDHIAGLDDLRPYNYARRAPLPAYTTQSCIDALHRRFHYMFPPHKTPGSVDLDLHVLDQPLTFGDCTITPLPVDHTVMDVLGFRINDLSYVTDAKIIPESTRERIRGSKVLVLNGLRWEPDHPTHITIPEAVEIATELEIPMTYLVHISSYVIHKEVTAKLPSHVQLAYDQLTIEV</sequence>
<proteinExistence type="predicted"/>
<dbReference type="InterPro" id="IPR001279">
    <property type="entry name" value="Metallo-B-lactamas"/>
</dbReference>
<feature type="domain" description="Metallo-beta-lactamase" evidence="2">
    <location>
        <begin position="34"/>
        <end position="223"/>
    </location>
</feature>
<organism evidence="3 4">
    <name type="scientific">Cyclonatronum proteinivorum</name>
    <dbReference type="NCBI Taxonomy" id="1457365"/>
    <lineage>
        <taxon>Bacteria</taxon>
        <taxon>Pseudomonadati</taxon>
        <taxon>Balneolota</taxon>
        <taxon>Balneolia</taxon>
        <taxon>Balneolales</taxon>
        <taxon>Cyclonatronaceae</taxon>
        <taxon>Cyclonatronum</taxon>
    </lineage>
</organism>
<gene>
    <name evidence="3" type="ORF">CYPRO_2791</name>
</gene>
<dbReference type="CDD" id="cd16279">
    <property type="entry name" value="metallo-hydrolase-like_MBL-fold"/>
    <property type="match status" value="1"/>
</dbReference>
<keyword evidence="4" id="KW-1185">Reference proteome</keyword>
<evidence type="ECO:0000313" key="3">
    <source>
        <dbReference type="EMBL" id="AXJ02030.1"/>
    </source>
</evidence>
<evidence type="ECO:0000256" key="1">
    <source>
        <dbReference type="SAM" id="MobiDB-lite"/>
    </source>
</evidence>
<dbReference type="EMBL" id="CP027806">
    <property type="protein sequence ID" value="AXJ02030.1"/>
    <property type="molecule type" value="Genomic_DNA"/>
</dbReference>
<dbReference type="PANTHER" id="PTHR42663:SF6">
    <property type="entry name" value="HYDROLASE C777.06C-RELATED"/>
    <property type="match status" value="1"/>
</dbReference>
<dbReference type="RefSeq" id="WP_114985164.1">
    <property type="nucleotide sequence ID" value="NZ_CP027806.1"/>
</dbReference>
<dbReference type="KEGG" id="cprv:CYPRO_2791"/>
<dbReference type="InterPro" id="IPR036866">
    <property type="entry name" value="RibonucZ/Hydroxyglut_hydro"/>
</dbReference>
<dbReference type="AlphaFoldDB" id="A0A345UNH8"/>
<name>A0A345UNH8_9BACT</name>
<evidence type="ECO:0000313" key="4">
    <source>
        <dbReference type="Proteomes" id="UP000254808"/>
    </source>
</evidence>
<reference evidence="3 4" key="1">
    <citation type="submission" date="2018-03" db="EMBL/GenBank/DDBJ databases">
        <title>Phenotypic and genomic properties of Cyclonatronum proteinivorum gen. nov., sp. nov., a haloalkaliphilic bacteroidete from soda lakes possessing Na+-translocating rhodopsin.</title>
        <authorList>
            <person name="Toshchakov S.V."/>
            <person name="Korzhenkov A."/>
            <person name="Samarov N.I."/>
            <person name="Kublanov I.V."/>
            <person name="Muntyan M.S."/>
            <person name="Sorokin D.Y."/>
        </authorList>
    </citation>
    <scope>NUCLEOTIDE SEQUENCE [LARGE SCALE GENOMIC DNA]</scope>
    <source>
        <strain evidence="3 4">Omega</strain>
    </source>
</reference>
<dbReference type="OrthoDB" id="9781189at2"/>
<accession>A0A345UNH8</accession>
<protein>
    <submittedName>
        <fullName evidence="3">Phosphoribosyl 1,2-cyclic phosphate phosphodiesterase</fullName>
    </submittedName>
</protein>
<dbReference type="Proteomes" id="UP000254808">
    <property type="component" value="Chromosome"/>
</dbReference>
<evidence type="ECO:0000259" key="2">
    <source>
        <dbReference type="SMART" id="SM00849"/>
    </source>
</evidence>
<dbReference type="Gene3D" id="3.60.15.10">
    <property type="entry name" value="Ribonuclease Z/Hydroxyacylglutathione hydrolase-like"/>
    <property type="match status" value="1"/>
</dbReference>
<dbReference type="SMART" id="SM00849">
    <property type="entry name" value="Lactamase_B"/>
    <property type="match status" value="1"/>
</dbReference>
<dbReference type="PANTHER" id="PTHR42663">
    <property type="entry name" value="HYDROLASE C777.06C-RELATED-RELATED"/>
    <property type="match status" value="1"/>
</dbReference>
<dbReference type="Pfam" id="PF12706">
    <property type="entry name" value="Lactamase_B_2"/>
    <property type="match status" value="1"/>
</dbReference>